<organism evidence="1 2">
    <name type="scientific">Oryza meyeriana var. granulata</name>
    <dbReference type="NCBI Taxonomy" id="110450"/>
    <lineage>
        <taxon>Eukaryota</taxon>
        <taxon>Viridiplantae</taxon>
        <taxon>Streptophyta</taxon>
        <taxon>Embryophyta</taxon>
        <taxon>Tracheophyta</taxon>
        <taxon>Spermatophyta</taxon>
        <taxon>Magnoliopsida</taxon>
        <taxon>Liliopsida</taxon>
        <taxon>Poales</taxon>
        <taxon>Poaceae</taxon>
        <taxon>BOP clade</taxon>
        <taxon>Oryzoideae</taxon>
        <taxon>Oryzeae</taxon>
        <taxon>Oryzinae</taxon>
        <taxon>Oryza</taxon>
        <taxon>Oryza meyeriana</taxon>
    </lineage>
</organism>
<evidence type="ECO:0000313" key="2">
    <source>
        <dbReference type="Proteomes" id="UP000479710"/>
    </source>
</evidence>
<protein>
    <submittedName>
        <fullName evidence="1">Uncharacterized protein</fullName>
    </submittedName>
</protein>
<dbReference type="EMBL" id="SPHZ02000005">
    <property type="protein sequence ID" value="KAF0916814.1"/>
    <property type="molecule type" value="Genomic_DNA"/>
</dbReference>
<feature type="non-terminal residue" evidence="1">
    <location>
        <position position="1"/>
    </location>
</feature>
<accession>A0A6G1DXJ2</accession>
<comment type="caution">
    <text evidence="1">The sequence shown here is derived from an EMBL/GenBank/DDBJ whole genome shotgun (WGS) entry which is preliminary data.</text>
</comment>
<evidence type="ECO:0000313" key="1">
    <source>
        <dbReference type="EMBL" id="KAF0916814.1"/>
    </source>
</evidence>
<reference evidence="1 2" key="1">
    <citation type="submission" date="2019-11" db="EMBL/GenBank/DDBJ databases">
        <title>Whole genome sequence of Oryza granulata.</title>
        <authorList>
            <person name="Li W."/>
        </authorList>
    </citation>
    <scope>NUCLEOTIDE SEQUENCE [LARGE SCALE GENOMIC DNA]</scope>
    <source>
        <strain evidence="2">cv. Menghai</strain>
        <tissue evidence="1">Leaf</tissue>
    </source>
</reference>
<proteinExistence type="predicted"/>
<gene>
    <name evidence="1" type="ORF">E2562_014578</name>
</gene>
<keyword evidence="2" id="KW-1185">Reference proteome</keyword>
<dbReference type="AlphaFoldDB" id="A0A6G1DXJ2"/>
<sequence length="97" mass="10334">PCLADKASNSEPLRQDVQHAGAQFVTQKLKCIGRCITPHECQSWMLIAHSIAPNVPTSPCSSPPVAFIPAVSNSAYPLLPGSLVALRLMLSSELHMG</sequence>
<dbReference type="Proteomes" id="UP000479710">
    <property type="component" value="Unassembled WGS sequence"/>
</dbReference>
<name>A0A6G1DXJ2_9ORYZ</name>